<proteinExistence type="predicted"/>
<keyword evidence="1" id="KW-0732">Signal</keyword>
<dbReference type="RefSeq" id="WP_117986306.1">
    <property type="nucleotide sequence ID" value="NZ_CABMFG010000001.1"/>
</dbReference>
<dbReference type="Proteomes" id="UP000286075">
    <property type="component" value="Unassembled WGS sequence"/>
</dbReference>
<evidence type="ECO:0000256" key="1">
    <source>
        <dbReference type="SAM" id="SignalP"/>
    </source>
</evidence>
<accession>A0A413HBS2</accession>
<feature type="signal peptide" evidence="1">
    <location>
        <begin position="1"/>
        <end position="20"/>
    </location>
</feature>
<dbReference type="OrthoDB" id="1095051at2"/>
<evidence type="ECO:0000313" key="3">
    <source>
        <dbReference type="Proteomes" id="UP000286075"/>
    </source>
</evidence>
<name>A0A413HBS2_9BACE</name>
<sequence>MKLKLILCLLGVFSLLRVNACSLADNDGILEKIAIQMTGNDVPFDILTNGDLGDHRSARPLIPIFVVLDSSNYSLELYFEAIGEVEITISLNGDVIYSFFENIQTSVQKGVQLPLGASGSFLIEIEGENGAYACGQFEL</sequence>
<reference evidence="2 3" key="1">
    <citation type="submission" date="2018-08" db="EMBL/GenBank/DDBJ databases">
        <title>A genome reference for cultivated species of the human gut microbiota.</title>
        <authorList>
            <person name="Zou Y."/>
            <person name="Xue W."/>
            <person name="Luo G."/>
        </authorList>
    </citation>
    <scope>NUCLEOTIDE SEQUENCE [LARGE SCALE GENOMIC DNA]</scope>
    <source>
        <strain evidence="2 3">OF03-9BH</strain>
    </source>
</reference>
<dbReference type="EMBL" id="QSCF01000001">
    <property type="protein sequence ID" value="RGX81193.1"/>
    <property type="molecule type" value="Genomic_DNA"/>
</dbReference>
<dbReference type="Gene3D" id="2.60.40.3080">
    <property type="match status" value="1"/>
</dbReference>
<gene>
    <name evidence="2" type="ORF">DXA68_00730</name>
</gene>
<organism evidence="2 3">
    <name type="scientific">Bacteroides stercorirosoris</name>
    <dbReference type="NCBI Taxonomy" id="871324"/>
    <lineage>
        <taxon>Bacteria</taxon>
        <taxon>Pseudomonadati</taxon>
        <taxon>Bacteroidota</taxon>
        <taxon>Bacteroidia</taxon>
        <taxon>Bacteroidales</taxon>
        <taxon>Bacteroidaceae</taxon>
        <taxon>Bacteroides</taxon>
    </lineage>
</organism>
<dbReference type="AlphaFoldDB" id="A0A413HBS2"/>
<protein>
    <submittedName>
        <fullName evidence="2">DUF3244 domain-containing protein</fullName>
    </submittedName>
</protein>
<comment type="caution">
    <text evidence="2">The sequence shown here is derived from an EMBL/GenBank/DDBJ whole genome shotgun (WGS) entry which is preliminary data.</text>
</comment>
<feature type="chain" id="PRO_5019404603" evidence="1">
    <location>
        <begin position="21"/>
        <end position="139"/>
    </location>
</feature>
<evidence type="ECO:0000313" key="2">
    <source>
        <dbReference type="EMBL" id="RGX81193.1"/>
    </source>
</evidence>